<dbReference type="InterPro" id="IPR017927">
    <property type="entry name" value="FAD-bd_FR_type"/>
</dbReference>
<feature type="binding site" evidence="6">
    <location>
        <position position="126"/>
    </location>
    <ligand>
        <name>FAD</name>
        <dbReference type="ChEBI" id="CHEBI:57692"/>
    </ligand>
</feature>
<sequence length="326" mass="35156">MAWMRALRGVRGVATQAVRPETSRAQRFAVYGAAFVAGIGVGCWVTRPRTALPGPEDYAEFSVLGSALLPRDGSAAFDVREPAVHRLVQVKAQGDLPTPPSDTLRSRLAIYSYYVKEPSLQVERAYTPLAMLMRGEASALTFLVKRYTDGEMSRYLHRLRPGGSVSLRGPVPTWTLGDAPMPKEIVMLVGGTGVSTALQLLSNVYSHPSPDAPKIKVLYAAQSLDSLEMVPDLASFAHAHPQQVSLGVWVERLGGQRGMLGGVEPTPATVRPLAQKTGWFAKPAAPKRYLLSVGERDIPLSHGRLAPADLVDASCSCVAPMALYVR</sequence>
<feature type="binding site" evidence="6">
    <location>
        <position position="145"/>
    </location>
    <ligand>
        <name>FAD</name>
        <dbReference type="ChEBI" id="CHEBI:57692"/>
    </ligand>
</feature>
<protein>
    <submittedName>
        <fullName evidence="9">Cytochrome-b5 reductase</fullName>
        <ecNumber evidence="9">1.6.2.2</ecNumber>
    </submittedName>
</protein>
<dbReference type="EC" id="1.6.2.2" evidence="9"/>
<dbReference type="Gene3D" id="3.40.50.80">
    <property type="entry name" value="Nucleotide-binding domain of ferredoxin-NADP reductase (FNR) module"/>
    <property type="match status" value="1"/>
</dbReference>
<dbReference type="EMBL" id="CP119961">
    <property type="protein sequence ID" value="WFD39670.1"/>
    <property type="molecule type" value="Genomic_DNA"/>
</dbReference>
<keyword evidence="7" id="KW-1133">Transmembrane helix</keyword>
<evidence type="ECO:0000313" key="9">
    <source>
        <dbReference type="EMBL" id="WFD39670.1"/>
    </source>
</evidence>
<dbReference type="InterPro" id="IPR001834">
    <property type="entry name" value="CBR-like"/>
</dbReference>
<dbReference type="Pfam" id="PF00970">
    <property type="entry name" value="FAD_binding_6"/>
    <property type="match status" value="1"/>
</dbReference>
<proteinExistence type="inferred from homology"/>
<evidence type="ECO:0000256" key="7">
    <source>
        <dbReference type="SAM" id="Phobius"/>
    </source>
</evidence>
<evidence type="ECO:0000256" key="2">
    <source>
        <dbReference type="ARBA" id="ARBA00006105"/>
    </source>
</evidence>
<dbReference type="PANTHER" id="PTHR19370:SF184">
    <property type="entry name" value="NADH-CYTOCHROME B5 REDUCTASE-LIKE"/>
    <property type="match status" value="1"/>
</dbReference>
<feature type="binding site" evidence="6">
    <location>
        <position position="153"/>
    </location>
    <ligand>
        <name>FAD</name>
        <dbReference type="ChEBI" id="CHEBI:57692"/>
    </ligand>
</feature>
<accession>A0AAF0EZ58</accession>
<dbReference type="AlphaFoldDB" id="A0AAF0EZ58"/>
<keyword evidence="7" id="KW-0812">Transmembrane</keyword>
<evidence type="ECO:0000256" key="5">
    <source>
        <dbReference type="ARBA" id="ARBA00023002"/>
    </source>
</evidence>
<feature type="binding site" evidence="6">
    <location>
        <position position="143"/>
    </location>
    <ligand>
        <name>FAD</name>
        <dbReference type="ChEBI" id="CHEBI:57692"/>
    </ligand>
</feature>
<evidence type="ECO:0000259" key="8">
    <source>
        <dbReference type="PROSITE" id="PS51384"/>
    </source>
</evidence>
<comment type="similarity">
    <text evidence="2">Belongs to the flavoprotein pyridine nucleotide cytochrome reductase family.</text>
</comment>
<feature type="transmembrane region" description="Helical" evidence="7">
    <location>
        <begin position="28"/>
        <end position="47"/>
    </location>
</feature>
<dbReference type="GeneID" id="85226301"/>
<keyword evidence="10" id="KW-1185">Reference proteome</keyword>
<comment type="cofactor">
    <cofactor evidence="1 6">
        <name>FAD</name>
        <dbReference type="ChEBI" id="CHEBI:57692"/>
    </cofactor>
</comment>
<keyword evidence="7" id="KW-0472">Membrane</keyword>
<keyword evidence="4 6" id="KW-0274">FAD</keyword>
<reference evidence="9" key="1">
    <citation type="submission" date="2023-03" db="EMBL/GenBank/DDBJ databases">
        <title>Mating type loci evolution in Malassezia.</title>
        <authorList>
            <person name="Coelho M.A."/>
        </authorList>
    </citation>
    <scope>NUCLEOTIDE SEQUENCE</scope>
    <source>
        <strain evidence="9">CBS 9431</strain>
    </source>
</reference>
<dbReference type="SUPFAM" id="SSF63380">
    <property type="entry name" value="Riboflavin synthase domain-like"/>
    <property type="match status" value="1"/>
</dbReference>
<evidence type="ECO:0000313" key="10">
    <source>
        <dbReference type="Proteomes" id="UP001217754"/>
    </source>
</evidence>
<dbReference type="SUPFAM" id="SSF52343">
    <property type="entry name" value="Ferredoxin reductase-like, C-terminal NADP-linked domain"/>
    <property type="match status" value="1"/>
</dbReference>
<evidence type="ECO:0000256" key="3">
    <source>
        <dbReference type="ARBA" id="ARBA00022630"/>
    </source>
</evidence>
<gene>
    <name evidence="9" type="ORF">MJAP1_002650</name>
</gene>
<dbReference type="PROSITE" id="PS51384">
    <property type="entry name" value="FAD_FR"/>
    <property type="match status" value="1"/>
</dbReference>
<dbReference type="PANTHER" id="PTHR19370">
    <property type="entry name" value="NADH-CYTOCHROME B5 REDUCTASE"/>
    <property type="match status" value="1"/>
</dbReference>
<dbReference type="InterPro" id="IPR017938">
    <property type="entry name" value="Riboflavin_synthase-like_b-brl"/>
</dbReference>
<feature type="domain" description="FAD-binding FR-type" evidence="8">
    <location>
        <begin position="8"/>
        <end position="177"/>
    </location>
</feature>
<keyword evidence="5 9" id="KW-0560">Oxidoreductase</keyword>
<dbReference type="InterPro" id="IPR008333">
    <property type="entry name" value="Cbr1-like_FAD-bd_dom"/>
</dbReference>
<dbReference type="RefSeq" id="XP_060122567.1">
    <property type="nucleotide sequence ID" value="XM_060266584.1"/>
</dbReference>
<dbReference type="PRINTS" id="PR00406">
    <property type="entry name" value="CYTB5RDTASE"/>
</dbReference>
<dbReference type="GO" id="GO:0090524">
    <property type="term" value="F:cytochrome-b5 reductase activity, acting on NADH"/>
    <property type="evidence" value="ECO:0007669"/>
    <property type="project" value="UniProtKB-EC"/>
</dbReference>
<dbReference type="Gene3D" id="2.40.30.10">
    <property type="entry name" value="Translation factors"/>
    <property type="match status" value="1"/>
</dbReference>
<feature type="binding site" evidence="6">
    <location>
        <position position="124"/>
    </location>
    <ligand>
        <name>FAD</name>
        <dbReference type="ChEBI" id="CHEBI:57692"/>
    </ligand>
</feature>
<organism evidence="9 10">
    <name type="scientific">Malassezia japonica</name>
    <dbReference type="NCBI Taxonomy" id="223818"/>
    <lineage>
        <taxon>Eukaryota</taxon>
        <taxon>Fungi</taxon>
        <taxon>Dikarya</taxon>
        <taxon>Basidiomycota</taxon>
        <taxon>Ustilaginomycotina</taxon>
        <taxon>Malasseziomycetes</taxon>
        <taxon>Malasseziales</taxon>
        <taxon>Malasseziaceae</taxon>
        <taxon>Malassezia</taxon>
    </lineage>
</organism>
<evidence type="ECO:0000256" key="1">
    <source>
        <dbReference type="ARBA" id="ARBA00001974"/>
    </source>
</evidence>
<name>A0AAF0EZ58_9BASI</name>
<feature type="binding site" evidence="6">
    <location>
        <position position="152"/>
    </location>
    <ligand>
        <name>FAD</name>
        <dbReference type="ChEBI" id="CHEBI:57692"/>
    </ligand>
</feature>
<evidence type="ECO:0000256" key="6">
    <source>
        <dbReference type="PIRSR" id="PIRSR601834-1"/>
    </source>
</evidence>
<dbReference type="InterPro" id="IPR039261">
    <property type="entry name" value="FNR_nucleotide-bd"/>
</dbReference>
<evidence type="ECO:0000256" key="4">
    <source>
        <dbReference type="ARBA" id="ARBA00022827"/>
    </source>
</evidence>
<dbReference type="Proteomes" id="UP001217754">
    <property type="component" value="Chromosome 4"/>
</dbReference>
<keyword evidence="3 6" id="KW-0285">Flavoprotein</keyword>